<name>A0A6S7HU23_PARCT</name>
<dbReference type="AlphaFoldDB" id="A0A6S7HU23"/>
<gene>
    <name evidence="1" type="ORF">PACLA_8A013505</name>
</gene>
<dbReference type="Proteomes" id="UP001152795">
    <property type="component" value="Unassembled WGS sequence"/>
</dbReference>
<dbReference type="PANTHER" id="PTHR46791">
    <property type="entry name" value="EXPRESSED PROTEIN"/>
    <property type="match status" value="1"/>
</dbReference>
<protein>
    <submittedName>
        <fullName evidence="1">Uncharacterized protein</fullName>
    </submittedName>
</protein>
<reference evidence="1" key="1">
    <citation type="submission" date="2020-04" db="EMBL/GenBank/DDBJ databases">
        <authorList>
            <person name="Alioto T."/>
            <person name="Alioto T."/>
            <person name="Gomez Garrido J."/>
        </authorList>
    </citation>
    <scope>NUCLEOTIDE SEQUENCE</scope>
    <source>
        <strain evidence="1">A484AB</strain>
    </source>
</reference>
<accession>A0A6S7HU23</accession>
<sequence length="289" mass="33418">EAFQFLSKQRRLDQQELEEVKTILSTRPNKKILQDHIRQKTGKLVTLRDIANQDVKIKSTGTNLEEIFGDISGTALEINNGFRDDLIEQYFKLGFSRYEILACLLVSHGIKISLSQLKRILTRRGLWRRGRQSPLEDVISGIEHELKGNGIGIGYRSMWQRLREDHELVVSRETVRCALKVIDPRRVKARQKHRLERIENQEVPAGRPEVLFVLPEMEDHRDLKVNVNLDELDMAVELCCSEGPELDCSVEFLQLAQIIMTEQIIDMPVPPEDARNLYLFLVNVIENIL</sequence>
<proteinExistence type="predicted"/>
<dbReference type="OrthoDB" id="6147018at2759"/>
<evidence type="ECO:0000313" key="2">
    <source>
        <dbReference type="Proteomes" id="UP001152795"/>
    </source>
</evidence>
<comment type="caution">
    <text evidence="1">The sequence shown here is derived from an EMBL/GenBank/DDBJ whole genome shotgun (WGS) entry which is preliminary data.</text>
</comment>
<evidence type="ECO:0000313" key="1">
    <source>
        <dbReference type="EMBL" id="CAB3998650.1"/>
    </source>
</evidence>
<dbReference type="PANTHER" id="PTHR46791:SF13">
    <property type="entry name" value="CLR5 DOMAIN-CONTAINING PROTEIN"/>
    <property type="match status" value="1"/>
</dbReference>
<organism evidence="1 2">
    <name type="scientific">Paramuricea clavata</name>
    <name type="common">Red gorgonian</name>
    <name type="synonym">Violescent sea-whip</name>
    <dbReference type="NCBI Taxonomy" id="317549"/>
    <lineage>
        <taxon>Eukaryota</taxon>
        <taxon>Metazoa</taxon>
        <taxon>Cnidaria</taxon>
        <taxon>Anthozoa</taxon>
        <taxon>Octocorallia</taxon>
        <taxon>Malacalcyonacea</taxon>
        <taxon>Plexauridae</taxon>
        <taxon>Paramuricea</taxon>
    </lineage>
</organism>
<keyword evidence="2" id="KW-1185">Reference proteome</keyword>
<dbReference type="EMBL" id="CACRXK020003404">
    <property type="protein sequence ID" value="CAB3998650.1"/>
    <property type="molecule type" value="Genomic_DNA"/>
</dbReference>
<feature type="non-terminal residue" evidence="1">
    <location>
        <position position="289"/>
    </location>
</feature>